<dbReference type="AlphaFoldDB" id="A0A5D0TUG4"/>
<dbReference type="RefSeq" id="WP_148354678.1">
    <property type="nucleotide sequence ID" value="NZ_JBHSBF010000032.1"/>
</dbReference>
<organism evidence="2 3">
    <name type="scientific">Actinomadura syzygii</name>
    <dbReference type="NCBI Taxonomy" id="1427538"/>
    <lineage>
        <taxon>Bacteria</taxon>
        <taxon>Bacillati</taxon>
        <taxon>Actinomycetota</taxon>
        <taxon>Actinomycetes</taxon>
        <taxon>Streptosporangiales</taxon>
        <taxon>Thermomonosporaceae</taxon>
        <taxon>Actinomadura</taxon>
    </lineage>
</organism>
<feature type="region of interest" description="Disordered" evidence="1">
    <location>
        <begin position="445"/>
        <end position="469"/>
    </location>
</feature>
<protein>
    <submittedName>
        <fullName evidence="2">Uncharacterized protein</fullName>
    </submittedName>
</protein>
<dbReference type="EMBL" id="VSFF01000015">
    <property type="protein sequence ID" value="TYC09060.1"/>
    <property type="molecule type" value="Genomic_DNA"/>
</dbReference>
<comment type="caution">
    <text evidence="2">The sequence shown here is derived from an EMBL/GenBank/DDBJ whole genome shotgun (WGS) entry which is preliminary data.</text>
</comment>
<feature type="compositionally biased region" description="Low complexity" evidence="1">
    <location>
        <begin position="37"/>
        <end position="52"/>
    </location>
</feature>
<sequence>MESVGEGGRGTAARGPAVKRAVAAGVVAVALSALASGCPSDSGDSGGSRAAGRSGGSVDGSVKVQRGDDFSLPGWVRPSPNSGLFSETAAPEFGVDTRSLDVSWRQLQPDGPGEVVTGTPGAAEDMTFQTYGRQLADRRPFWMRIFASGTKWAPDWVAEQCGVQRIGPDYDGQYHLPLWNECVWGRLLELYRKVFVEQGLRADPRLRFIYVPGAFTWAEYDYDMINDAAKKGLTFEKYQAWYRHAWRDLVGVFGPYAYKLVFTGEDYPWGPWGSKTDLLTKQAVDAGMGIRTGITEVFNFHLSEAPSYGSRILPDGHMTVDESLPVHDGKHVAATENECYNDCDFKTSEPYYAVRQSSLKSLQLRMNWVYAVPGPSYMKQYPELWKWVRLSVGKTASDSPDAWAALRDAEDTFWKKKRGPFTGSREWRTRPWVRNLERWLVQRDTGPDGRARRSASDVHTGVLGPENGTAYEGLSTDRAHGQTSMYFDVDDRFARGLRGPVQIKVTYRDAGKGAWWIAHRGGRSPEVRRTGDGQWKTATVTLPKPVFANGLSGRTDFRIATGEGSDLDVRFVRVVRQRPA</sequence>
<dbReference type="OrthoDB" id="3446067at2"/>
<evidence type="ECO:0000256" key="1">
    <source>
        <dbReference type="SAM" id="MobiDB-lite"/>
    </source>
</evidence>
<gene>
    <name evidence="2" type="ORF">FXF65_36745</name>
</gene>
<evidence type="ECO:0000313" key="2">
    <source>
        <dbReference type="EMBL" id="TYC09060.1"/>
    </source>
</evidence>
<reference evidence="2 3" key="1">
    <citation type="submission" date="2019-08" db="EMBL/GenBank/DDBJ databases">
        <title>Actinomadura sp. nov. CYP1-5 isolated from mountain soil.</title>
        <authorList>
            <person name="Songsumanus A."/>
            <person name="Kuncharoen N."/>
            <person name="Kudo T."/>
            <person name="Yuki M."/>
            <person name="Igarashi Y."/>
            <person name="Tanasupawat S."/>
        </authorList>
    </citation>
    <scope>NUCLEOTIDE SEQUENCE [LARGE SCALE GENOMIC DNA]</scope>
    <source>
        <strain evidence="2 3">GKU157</strain>
    </source>
</reference>
<dbReference type="Proteomes" id="UP000322634">
    <property type="component" value="Unassembled WGS sequence"/>
</dbReference>
<proteinExistence type="predicted"/>
<keyword evidence="3" id="KW-1185">Reference proteome</keyword>
<feature type="region of interest" description="Disordered" evidence="1">
    <location>
        <begin position="37"/>
        <end position="75"/>
    </location>
</feature>
<evidence type="ECO:0000313" key="3">
    <source>
        <dbReference type="Proteomes" id="UP000322634"/>
    </source>
</evidence>
<accession>A0A5D0TUG4</accession>
<feature type="compositionally biased region" description="Basic and acidic residues" evidence="1">
    <location>
        <begin position="445"/>
        <end position="456"/>
    </location>
</feature>
<name>A0A5D0TUG4_9ACTN</name>